<dbReference type="InterPro" id="IPR001387">
    <property type="entry name" value="Cro/C1-type_HTH"/>
</dbReference>
<dbReference type="InterPro" id="IPR010982">
    <property type="entry name" value="Lambda_DNA-bd_dom_sf"/>
</dbReference>
<dbReference type="SUPFAM" id="SSF47413">
    <property type="entry name" value="lambda repressor-like DNA-binding domains"/>
    <property type="match status" value="1"/>
</dbReference>
<dbReference type="OrthoDB" id="3436020at2"/>
<dbReference type="Pfam" id="PF19054">
    <property type="entry name" value="DUF5753"/>
    <property type="match status" value="1"/>
</dbReference>
<evidence type="ECO:0000313" key="2">
    <source>
        <dbReference type="EMBL" id="KJK42609.1"/>
    </source>
</evidence>
<sequence length="285" mass="31603">MGQARQTVERLQLGLTLQRLRLAAGKSQQEAADLIGRSAGRLSQVENGKGALGVAELSRLLDFYDVTPEERDSVLALGMASRRRQPRLGYVDSLPDSYVRFMDLLAAARHISWYECGVIPGLVQSPGYVEGIHRAGGSVRPDEETAERIAFRLQLQQQVLSAGKAARIDVVFTEDSLLHVVGSESVMREQVLHLLQLMEQHPALNIRIVSLHAHNNPLLGGGMVTLDFDTSEPIAFLSPLYGAPIYYDQPSQTELMRKRFEQVADLAWNLKDTRTALLDFLARSS</sequence>
<dbReference type="SMART" id="SM00530">
    <property type="entry name" value="HTH_XRE"/>
    <property type="match status" value="1"/>
</dbReference>
<dbReference type="Proteomes" id="UP000033393">
    <property type="component" value="Unassembled WGS sequence"/>
</dbReference>
<accession>A0A0F0GGF4</accession>
<reference evidence="2 3" key="1">
    <citation type="submission" date="2015-02" db="EMBL/GenBank/DDBJ databases">
        <authorList>
            <person name="Ju K.-S."/>
            <person name="Doroghazi J.R."/>
            <person name="Metcalf W."/>
        </authorList>
    </citation>
    <scope>NUCLEOTIDE SEQUENCE [LARGE SCALE GENOMIC DNA]</scope>
    <source>
        <strain evidence="2 3">NRRL B-16140</strain>
    </source>
</reference>
<comment type="caution">
    <text evidence="2">The sequence shown here is derived from an EMBL/GenBank/DDBJ whole genome shotgun (WGS) entry which is preliminary data.</text>
</comment>
<dbReference type="GO" id="GO:0003677">
    <property type="term" value="F:DNA binding"/>
    <property type="evidence" value="ECO:0007669"/>
    <property type="project" value="InterPro"/>
</dbReference>
<organism evidence="2 3">
    <name type="scientific">Lentzea aerocolonigenes</name>
    <name type="common">Lechevalieria aerocolonigenes</name>
    <name type="synonym">Saccharothrix aerocolonigenes</name>
    <dbReference type="NCBI Taxonomy" id="68170"/>
    <lineage>
        <taxon>Bacteria</taxon>
        <taxon>Bacillati</taxon>
        <taxon>Actinomycetota</taxon>
        <taxon>Actinomycetes</taxon>
        <taxon>Pseudonocardiales</taxon>
        <taxon>Pseudonocardiaceae</taxon>
        <taxon>Lentzea</taxon>
    </lineage>
</organism>
<dbReference type="Pfam" id="PF13560">
    <property type="entry name" value="HTH_31"/>
    <property type="match status" value="1"/>
</dbReference>
<dbReference type="PATRIC" id="fig|68170.10.peg.9440"/>
<keyword evidence="3" id="KW-1185">Reference proteome</keyword>
<evidence type="ECO:0000313" key="3">
    <source>
        <dbReference type="Proteomes" id="UP000033393"/>
    </source>
</evidence>
<protein>
    <submittedName>
        <fullName evidence="2">XRE family transcriptional regulator</fullName>
    </submittedName>
</protein>
<evidence type="ECO:0000259" key="1">
    <source>
        <dbReference type="PROSITE" id="PS50943"/>
    </source>
</evidence>
<feature type="domain" description="HTH cro/C1-type" evidence="1">
    <location>
        <begin position="17"/>
        <end position="71"/>
    </location>
</feature>
<dbReference type="Gene3D" id="1.10.260.40">
    <property type="entry name" value="lambda repressor-like DNA-binding domains"/>
    <property type="match status" value="1"/>
</dbReference>
<dbReference type="EMBL" id="JYJG01000340">
    <property type="protein sequence ID" value="KJK42609.1"/>
    <property type="molecule type" value="Genomic_DNA"/>
</dbReference>
<dbReference type="AlphaFoldDB" id="A0A0F0GGF4"/>
<dbReference type="CDD" id="cd00093">
    <property type="entry name" value="HTH_XRE"/>
    <property type="match status" value="1"/>
</dbReference>
<dbReference type="PROSITE" id="PS50943">
    <property type="entry name" value="HTH_CROC1"/>
    <property type="match status" value="1"/>
</dbReference>
<dbReference type="RefSeq" id="WP_045316331.1">
    <property type="nucleotide sequence ID" value="NZ_JYJG01000340.1"/>
</dbReference>
<proteinExistence type="predicted"/>
<name>A0A0F0GGF4_LENAE</name>
<dbReference type="InterPro" id="IPR043917">
    <property type="entry name" value="DUF5753"/>
</dbReference>
<gene>
    <name evidence="2" type="ORF">UK23_36440</name>
</gene>